<dbReference type="Proteomes" id="UP000016183">
    <property type="component" value="Unassembled WGS sequence"/>
</dbReference>
<evidence type="ECO:0008006" key="3">
    <source>
        <dbReference type="Google" id="ProtNLM"/>
    </source>
</evidence>
<dbReference type="HOGENOM" id="CLU_166929_0_0_12"/>
<comment type="caution">
    <text evidence="1">The sequence shown here is derived from an EMBL/GenBank/DDBJ whole genome shotgun (WGS) entry which is preliminary data.</text>
</comment>
<organism evidence="1 2">
    <name type="scientific">Treponema denticola SP33</name>
    <dbReference type="NCBI Taxonomy" id="999437"/>
    <lineage>
        <taxon>Bacteria</taxon>
        <taxon>Pseudomonadati</taxon>
        <taxon>Spirochaetota</taxon>
        <taxon>Spirochaetia</taxon>
        <taxon>Spirochaetales</taxon>
        <taxon>Treponemataceae</taxon>
        <taxon>Treponema</taxon>
    </lineage>
</organism>
<proteinExistence type="predicted"/>
<protein>
    <recommendedName>
        <fullName evidence="3">Head decoration protein</fullName>
    </recommendedName>
</protein>
<dbReference type="OrthoDB" id="365495at2"/>
<dbReference type="AlphaFoldDB" id="M2B312"/>
<dbReference type="RefSeq" id="WP_010697720.1">
    <property type="nucleotide sequence ID" value="NZ_KB442456.1"/>
</dbReference>
<dbReference type="EMBL" id="AGDZ01000040">
    <property type="protein sequence ID" value="EMB19297.1"/>
    <property type="molecule type" value="Genomic_DNA"/>
</dbReference>
<gene>
    <name evidence="1" type="ORF">HMPREF9733_02735</name>
</gene>
<sequence>MVKANIGSVTLEEKTLLSGSNHIVVSYPVKDGIKGLAAGTAVKLDGGKVEHLAADTDDAIGVLYKKVELDESGKTKDASALVVIFGAVKKSSVSYTDAGTACTEQLVEKLRKNGVYTIN</sequence>
<evidence type="ECO:0000313" key="2">
    <source>
        <dbReference type="Proteomes" id="UP000016183"/>
    </source>
</evidence>
<evidence type="ECO:0000313" key="1">
    <source>
        <dbReference type="EMBL" id="EMB19297.1"/>
    </source>
</evidence>
<dbReference type="PATRIC" id="fig|999437.3.peg.2815"/>
<accession>M2B312</accession>
<reference evidence="1 2" key="1">
    <citation type="submission" date="2012-01" db="EMBL/GenBank/DDBJ databases">
        <title>The Genome Sequence of Treponema denticola SP33.</title>
        <authorList>
            <consortium name="The Broad Institute Genome Sequencing Platform"/>
            <person name="Earl A."/>
            <person name="Ward D."/>
            <person name="Feldgarden M."/>
            <person name="Gevers D."/>
            <person name="Blanton J.M."/>
            <person name="Fenno C.J."/>
            <person name="Baranova O.V."/>
            <person name="Mathney J."/>
            <person name="Dewhirst F.E."/>
            <person name="Izard J."/>
            <person name="Young S.K."/>
            <person name="Zeng Q."/>
            <person name="Gargeya S."/>
            <person name="Fitzgerald M."/>
            <person name="Haas B."/>
            <person name="Abouelleil A."/>
            <person name="Alvarado L."/>
            <person name="Arachchi H.M."/>
            <person name="Berlin A."/>
            <person name="Chapman S.B."/>
            <person name="Gearin G."/>
            <person name="Goldberg J."/>
            <person name="Griggs A."/>
            <person name="Gujja S."/>
            <person name="Hansen M."/>
            <person name="Heiman D."/>
            <person name="Howarth C."/>
            <person name="Larimer J."/>
            <person name="Lui A."/>
            <person name="MacDonald P.J.P."/>
            <person name="McCowen C."/>
            <person name="Montmayeur A."/>
            <person name="Murphy C."/>
            <person name="Neiman D."/>
            <person name="Pearson M."/>
            <person name="Priest M."/>
            <person name="Roberts A."/>
            <person name="Saif S."/>
            <person name="Shea T."/>
            <person name="Sisk P."/>
            <person name="Stolte C."/>
            <person name="Sykes S."/>
            <person name="Wortman J."/>
            <person name="Nusbaum C."/>
            <person name="Birren B."/>
        </authorList>
    </citation>
    <scope>NUCLEOTIDE SEQUENCE [LARGE SCALE GENOMIC DNA]</scope>
    <source>
        <strain evidence="1 2">SP33</strain>
    </source>
</reference>
<name>M2B312_TREDN</name>